<dbReference type="Gene3D" id="3.90.1200.10">
    <property type="match status" value="1"/>
</dbReference>
<feature type="region of interest" description="Disordered" evidence="1">
    <location>
        <begin position="49"/>
        <end position="96"/>
    </location>
</feature>
<evidence type="ECO:0000259" key="3">
    <source>
        <dbReference type="SMART" id="SM00587"/>
    </source>
</evidence>
<dbReference type="InterPro" id="IPR011009">
    <property type="entry name" value="Kinase-like_dom_sf"/>
</dbReference>
<dbReference type="SMART" id="SM00587">
    <property type="entry name" value="CHK"/>
    <property type="match status" value="1"/>
</dbReference>
<evidence type="ECO:0000313" key="4">
    <source>
        <dbReference type="EMBL" id="RZF32681.1"/>
    </source>
</evidence>
<reference evidence="4 5" key="1">
    <citation type="journal article" date="2017" name="Gigascience">
        <title>Genome sequence of the small brown planthopper, Laodelphax striatellus.</title>
        <authorList>
            <person name="Zhu J."/>
            <person name="Jiang F."/>
            <person name="Wang X."/>
            <person name="Yang P."/>
            <person name="Bao Y."/>
            <person name="Zhao W."/>
            <person name="Wang W."/>
            <person name="Lu H."/>
            <person name="Wang Q."/>
            <person name="Cui N."/>
            <person name="Li J."/>
            <person name="Chen X."/>
            <person name="Luo L."/>
            <person name="Yu J."/>
            <person name="Kang L."/>
            <person name="Cui F."/>
        </authorList>
    </citation>
    <scope>NUCLEOTIDE SEQUENCE [LARGE SCALE GENOMIC DNA]</scope>
    <source>
        <strain evidence="4">Lst14</strain>
    </source>
</reference>
<comment type="caution">
    <text evidence="4">The sequence shown here is derived from an EMBL/GenBank/DDBJ whole genome shotgun (WGS) entry which is preliminary data.</text>
</comment>
<dbReference type="Proteomes" id="UP000291343">
    <property type="component" value="Unassembled WGS sequence"/>
</dbReference>
<dbReference type="InterPro" id="IPR015897">
    <property type="entry name" value="CHK_kinase-like"/>
</dbReference>
<dbReference type="Pfam" id="PF02958">
    <property type="entry name" value="EcKL"/>
    <property type="match status" value="1"/>
</dbReference>
<gene>
    <name evidence="4" type="ORF">LSTR_LSTR004109</name>
</gene>
<dbReference type="OrthoDB" id="190089at2759"/>
<keyword evidence="2" id="KW-1133">Transmembrane helix</keyword>
<protein>
    <recommendedName>
        <fullName evidence="3">CHK kinase-like domain-containing protein</fullName>
    </recommendedName>
</protein>
<evidence type="ECO:0000256" key="1">
    <source>
        <dbReference type="SAM" id="MobiDB-lite"/>
    </source>
</evidence>
<evidence type="ECO:0000256" key="2">
    <source>
        <dbReference type="SAM" id="Phobius"/>
    </source>
</evidence>
<keyword evidence="5" id="KW-1185">Reference proteome</keyword>
<dbReference type="PANTHER" id="PTHR11012:SF47">
    <property type="entry name" value="GH22833P"/>
    <property type="match status" value="1"/>
</dbReference>
<dbReference type="InParanoid" id="A0A482WHM1"/>
<dbReference type="PANTHER" id="PTHR11012">
    <property type="entry name" value="PROTEIN KINASE-LIKE DOMAIN-CONTAINING"/>
    <property type="match status" value="1"/>
</dbReference>
<accession>A0A482WHM1</accession>
<keyword evidence="2" id="KW-0812">Transmembrane</keyword>
<name>A0A482WHM1_LAOST</name>
<feature type="compositionally biased region" description="Low complexity" evidence="1">
    <location>
        <begin position="85"/>
        <end position="96"/>
    </location>
</feature>
<feature type="domain" description="CHK kinase-like" evidence="3">
    <location>
        <begin position="227"/>
        <end position="428"/>
    </location>
</feature>
<dbReference type="InterPro" id="IPR004119">
    <property type="entry name" value="EcKL"/>
</dbReference>
<dbReference type="AlphaFoldDB" id="A0A482WHM1"/>
<organism evidence="4 5">
    <name type="scientific">Laodelphax striatellus</name>
    <name type="common">Small brown planthopper</name>
    <name type="synonym">Delphax striatella</name>
    <dbReference type="NCBI Taxonomy" id="195883"/>
    <lineage>
        <taxon>Eukaryota</taxon>
        <taxon>Metazoa</taxon>
        <taxon>Ecdysozoa</taxon>
        <taxon>Arthropoda</taxon>
        <taxon>Hexapoda</taxon>
        <taxon>Insecta</taxon>
        <taxon>Pterygota</taxon>
        <taxon>Neoptera</taxon>
        <taxon>Paraneoptera</taxon>
        <taxon>Hemiptera</taxon>
        <taxon>Auchenorrhyncha</taxon>
        <taxon>Fulgoroidea</taxon>
        <taxon>Delphacidae</taxon>
        <taxon>Criomorphinae</taxon>
        <taxon>Laodelphax</taxon>
    </lineage>
</organism>
<proteinExistence type="predicted"/>
<dbReference type="EMBL" id="QKKF02036132">
    <property type="protein sequence ID" value="RZF32681.1"/>
    <property type="molecule type" value="Genomic_DNA"/>
</dbReference>
<sequence>MKSKKWTLSSSGKHQVYERIVLWIRLFLSFLKYLLCCIMKRLRLIVQRRRKDSEGSSSDRDDENDQCKLMSLGNGGLASRPTDVGNNNTNQSSSGSMIETPLVSALERDAEFLARLLRAAEGDPHLRVDRLHATPAARAGPNYMASITRMHLFGRRGSQEHSFRRVLLVKRQSSGVGAVTTRRSKRSDPAFCNEAAAYDVVLPALRPPPSQPPLPFAQCLYASSHLLILHDLCQDGYVMADRRQGVDFHHCRLVLQTLAKFHAASLVMKHNDKTGFERMRTHIQELIFVPEAVPVFGASLENSLKMAISTLKSWCGPEDVALDDAIHKLQMLQGQVFQRMVQVITPKEPLAVICHGDFWINNMLFRYNEEDKTAEDVKFVDLQVTRYASPVTDILLFLYTSAERDVTRMHYDDLLDIYHHQLISSVSQLAPSAPAIKLTDLVNEIERHALFALLMVLLLLPAVTADSVPDDVIHNNNYETADQQSSLELQKKGCLESTKECLTPRYREHVRDMVLEFVDRGFI</sequence>
<keyword evidence="2" id="KW-0472">Membrane</keyword>
<dbReference type="SUPFAM" id="SSF56112">
    <property type="entry name" value="Protein kinase-like (PK-like)"/>
    <property type="match status" value="1"/>
</dbReference>
<feature type="transmembrane region" description="Helical" evidence="2">
    <location>
        <begin position="20"/>
        <end position="39"/>
    </location>
</feature>
<evidence type="ECO:0000313" key="5">
    <source>
        <dbReference type="Proteomes" id="UP000291343"/>
    </source>
</evidence>